<keyword evidence="7" id="KW-0378">Hydrolase</keyword>
<gene>
    <name evidence="7" type="ORF">Q9R02_12465</name>
</gene>
<evidence type="ECO:0000256" key="4">
    <source>
        <dbReference type="ARBA" id="ARBA00023136"/>
    </source>
</evidence>
<evidence type="ECO:0000256" key="2">
    <source>
        <dbReference type="ARBA" id="ARBA00022692"/>
    </source>
</evidence>
<evidence type="ECO:0000313" key="7">
    <source>
        <dbReference type="EMBL" id="MDP5227971.1"/>
    </source>
</evidence>
<dbReference type="SUPFAM" id="SSF144091">
    <property type="entry name" value="Rhomboid-like"/>
    <property type="match status" value="1"/>
</dbReference>
<dbReference type="RefSeq" id="WP_305997023.1">
    <property type="nucleotide sequence ID" value="NZ_JAVALS010000009.1"/>
</dbReference>
<comment type="subcellular location">
    <subcellularLocation>
        <location evidence="1">Membrane</location>
        <topology evidence="1">Multi-pass membrane protein</topology>
    </subcellularLocation>
</comment>
<feature type="transmembrane region" description="Helical" evidence="5">
    <location>
        <begin position="79"/>
        <end position="103"/>
    </location>
</feature>
<organism evidence="7 8">
    <name type="scientific">Arthrobacter horti</name>
    <dbReference type="NCBI Taxonomy" id="3068273"/>
    <lineage>
        <taxon>Bacteria</taxon>
        <taxon>Bacillati</taxon>
        <taxon>Actinomycetota</taxon>
        <taxon>Actinomycetes</taxon>
        <taxon>Micrococcales</taxon>
        <taxon>Micrococcaceae</taxon>
        <taxon>Arthrobacter</taxon>
    </lineage>
</organism>
<dbReference type="GO" id="GO:0006508">
    <property type="term" value="P:proteolysis"/>
    <property type="evidence" value="ECO:0007669"/>
    <property type="project" value="UniProtKB-KW"/>
</dbReference>
<proteinExistence type="predicted"/>
<comment type="caution">
    <text evidence="7">The sequence shown here is derived from an EMBL/GenBank/DDBJ whole genome shotgun (WGS) entry which is preliminary data.</text>
</comment>
<dbReference type="InterPro" id="IPR035952">
    <property type="entry name" value="Rhomboid-like_sf"/>
</dbReference>
<evidence type="ECO:0000256" key="5">
    <source>
        <dbReference type="SAM" id="Phobius"/>
    </source>
</evidence>
<feature type="transmembrane region" description="Helical" evidence="5">
    <location>
        <begin position="146"/>
        <end position="164"/>
    </location>
</feature>
<dbReference type="InterPro" id="IPR022764">
    <property type="entry name" value="Peptidase_S54_rhomboid_dom"/>
</dbReference>
<dbReference type="Gene3D" id="1.20.1540.10">
    <property type="entry name" value="Rhomboid-like"/>
    <property type="match status" value="1"/>
</dbReference>
<evidence type="ECO:0000256" key="1">
    <source>
        <dbReference type="ARBA" id="ARBA00004141"/>
    </source>
</evidence>
<dbReference type="GO" id="GO:0008233">
    <property type="term" value="F:peptidase activity"/>
    <property type="evidence" value="ECO:0007669"/>
    <property type="project" value="UniProtKB-KW"/>
</dbReference>
<keyword evidence="4 5" id="KW-0472">Membrane</keyword>
<dbReference type="Proteomes" id="UP001232725">
    <property type="component" value="Unassembled WGS sequence"/>
</dbReference>
<keyword evidence="2 5" id="KW-0812">Transmembrane</keyword>
<feature type="transmembrane region" description="Helical" evidence="5">
    <location>
        <begin position="55"/>
        <end position="72"/>
    </location>
</feature>
<feature type="domain" description="Peptidase S54 rhomboid" evidence="6">
    <location>
        <begin position="58"/>
        <end position="191"/>
    </location>
</feature>
<accession>A0ABT9IQU6</accession>
<keyword evidence="7" id="KW-0645">Protease</keyword>
<evidence type="ECO:0000313" key="8">
    <source>
        <dbReference type="Proteomes" id="UP001232725"/>
    </source>
</evidence>
<feature type="transmembrane region" description="Helical" evidence="5">
    <location>
        <begin position="170"/>
        <end position="188"/>
    </location>
</feature>
<reference evidence="7 8" key="1">
    <citation type="submission" date="2023-08" db="EMBL/GenBank/DDBJ databases">
        <title>Arthrobacter horti sp. nov., isolated from forest soil.</title>
        <authorList>
            <person name="Park M."/>
        </authorList>
    </citation>
    <scope>NUCLEOTIDE SEQUENCE [LARGE SCALE GENOMIC DNA]</scope>
    <source>
        <strain evidence="7 8">YJM1</strain>
    </source>
</reference>
<keyword evidence="8" id="KW-1185">Reference proteome</keyword>
<dbReference type="Pfam" id="PF01694">
    <property type="entry name" value="Rhomboid"/>
    <property type="match status" value="1"/>
</dbReference>
<evidence type="ECO:0000259" key="6">
    <source>
        <dbReference type="Pfam" id="PF01694"/>
    </source>
</evidence>
<feature type="transmembrane region" description="Helical" evidence="5">
    <location>
        <begin position="109"/>
        <end position="134"/>
    </location>
</feature>
<dbReference type="EMBL" id="JAVALS010000009">
    <property type="protein sequence ID" value="MDP5227971.1"/>
    <property type="molecule type" value="Genomic_DNA"/>
</dbReference>
<keyword evidence="3 5" id="KW-1133">Transmembrane helix</keyword>
<sequence length="194" mass="20527">MSSSLDRQSPARSRFATAAGTIAGFVAVLWAVEIVNTVLGNRLNSFGVRPWRLDGLAGLLFAPLLHNGWGHLISNTGPLLVLGFMILLSGVATWVRVTALVWVSGGIGAWLFGFPGSVHVGASGLVFGWIVYLVLRGVYARKPLQIGVGLLVLLAYGAVLWGVLPGRIGISWQMHLFGALGGGVAAWLEGRRTS</sequence>
<dbReference type="EC" id="3.4.21.105" evidence="7"/>
<name>A0ABT9IQU6_9MICC</name>
<protein>
    <submittedName>
        <fullName evidence="7">Rhomboid family intramembrane serine protease</fullName>
        <ecNumber evidence="7">3.4.21.105</ecNumber>
    </submittedName>
</protein>
<evidence type="ECO:0000256" key="3">
    <source>
        <dbReference type="ARBA" id="ARBA00022989"/>
    </source>
</evidence>